<feature type="region of interest" description="Disordered" evidence="9">
    <location>
        <begin position="224"/>
        <end position="291"/>
    </location>
</feature>
<dbReference type="InterPro" id="IPR039769">
    <property type="entry name" value="Bud23-like"/>
</dbReference>
<keyword evidence="4" id="KW-0963">Cytoplasm</keyword>
<evidence type="ECO:0000256" key="9">
    <source>
        <dbReference type="SAM" id="MobiDB-lite"/>
    </source>
</evidence>
<evidence type="ECO:0000256" key="6">
    <source>
        <dbReference type="ARBA" id="ARBA00022679"/>
    </source>
</evidence>
<proteinExistence type="inferred from homology"/>
<organism evidence="12 13">
    <name type="scientific">Malassezia furfur</name>
    <name type="common">Pityriasis versicolor infection agent</name>
    <name type="synonym">Pityrosporum furfur</name>
    <dbReference type="NCBI Taxonomy" id="55194"/>
    <lineage>
        <taxon>Eukaryota</taxon>
        <taxon>Fungi</taxon>
        <taxon>Dikarya</taxon>
        <taxon>Basidiomycota</taxon>
        <taxon>Ustilaginomycotina</taxon>
        <taxon>Malasseziomycetes</taxon>
        <taxon>Malasseziales</taxon>
        <taxon>Malasseziaceae</taxon>
        <taxon>Malassezia</taxon>
    </lineage>
</organism>
<feature type="domain" description="Methyltransferase type 11" evidence="10">
    <location>
        <begin position="55"/>
        <end position="128"/>
    </location>
</feature>
<evidence type="ECO:0000313" key="12">
    <source>
        <dbReference type="EMBL" id="WFD46633.1"/>
    </source>
</evidence>
<dbReference type="GO" id="GO:0032259">
    <property type="term" value="P:methylation"/>
    <property type="evidence" value="ECO:0007669"/>
    <property type="project" value="UniProtKB-KW"/>
</dbReference>
<accession>A0ABY8EM67</accession>
<dbReference type="InterPro" id="IPR013216">
    <property type="entry name" value="Methyltransf_11"/>
</dbReference>
<comment type="similarity">
    <text evidence="3">Belongs to the class I-like SAM-binding methyltransferase superfamily. BUD23/WBSCR22 family.</text>
</comment>
<dbReference type="Proteomes" id="UP000818624">
    <property type="component" value="Chromosome 1"/>
</dbReference>
<dbReference type="EMBL" id="CP046234">
    <property type="protein sequence ID" value="WFD46633.1"/>
    <property type="molecule type" value="Genomic_DNA"/>
</dbReference>
<protein>
    <submittedName>
        <fullName evidence="12">18S rRNA (Guanine(1575)-N(7))-methyltransferase</fullName>
        <ecNumber evidence="12">2.1.1.309</ecNumber>
    </submittedName>
</protein>
<keyword evidence="5 12" id="KW-0489">Methyltransferase</keyword>
<dbReference type="Pfam" id="PF08241">
    <property type="entry name" value="Methyltransf_11"/>
    <property type="match status" value="1"/>
</dbReference>
<dbReference type="SUPFAM" id="SSF53335">
    <property type="entry name" value="S-adenosyl-L-methionine-dependent methyltransferases"/>
    <property type="match status" value="1"/>
</dbReference>
<feature type="compositionally biased region" description="Basic and acidic residues" evidence="9">
    <location>
        <begin position="264"/>
        <end position="283"/>
    </location>
</feature>
<dbReference type="PANTHER" id="PTHR12734:SF0">
    <property type="entry name" value="18S RRNA (GUANINE-N(7))-METHYLTRANSFERASE-RELATED"/>
    <property type="match status" value="1"/>
</dbReference>
<evidence type="ECO:0000256" key="8">
    <source>
        <dbReference type="ARBA" id="ARBA00023242"/>
    </source>
</evidence>
<evidence type="ECO:0000256" key="2">
    <source>
        <dbReference type="ARBA" id="ARBA00004496"/>
    </source>
</evidence>
<evidence type="ECO:0000256" key="3">
    <source>
        <dbReference type="ARBA" id="ARBA00005547"/>
    </source>
</evidence>
<dbReference type="CDD" id="cd02440">
    <property type="entry name" value="AdoMet_MTases"/>
    <property type="match status" value="1"/>
</dbReference>
<evidence type="ECO:0000259" key="10">
    <source>
        <dbReference type="Pfam" id="PF08241"/>
    </source>
</evidence>
<comment type="subcellular location">
    <subcellularLocation>
        <location evidence="2">Cytoplasm</location>
    </subcellularLocation>
    <subcellularLocation>
        <location evidence="1">Nucleus</location>
    </subcellularLocation>
</comment>
<dbReference type="InterPro" id="IPR029063">
    <property type="entry name" value="SAM-dependent_MTases_sf"/>
</dbReference>
<evidence type="ECO:0000259" key="11">
    <source>
        <dbReference type="Pfam" id="PF12589"/>
    </source>
</evidence>
<evidence type="ECO:0000256" key="1">
    <source>
        <dbReference type="ARBA" id="ARBA00004123"/>
    </source>
</evidence>
<dbReference type="Pfam" id="PF12589">
    <property type="entry name" value="WBS_methylT"/>
    <property type="match status" value="1"/>
</dbReference>
<feature type="compositionally biased region" description="Basic and acidic residues" evidence="9">
    <location>
        <begin position="226"/>
        <end position="247"/>
    </location>
</feature>
<dbReference type="InterPro" id="IPR022238">
    <property type="entry name" value="Bud23_C"/>
</dbReference>
<evidence type="ECO:0000256" key="5">
    <source>
        <dbReference type="ARBA" id="ARBA00022603"/>
    </source>
</evidence>
<keyword evidence="6 12" id="KW-0808">Transferase</keyword>
<sequence length="291" mass="32780">MSRPEHQAPPEIYYGDTEARKYTANTRNQEIQAEMTLRAIELMALPEHRKPALILDIGCGSGLSGEILTEEGYEWVGFDISPSMLSVGLERDVEGDMMLADAGHGCMFRPGSFDGAISISVLQWLCNADTSYNAPGARLSTFFTTLYASLTRGARCVFQFYPENDDQVQFIMQQATKAGFGGGLVVDYPNSVKAKKIYLVLWVGGEMMVGPNGEGQGIKQQLPQALEHDEPNVVRNEQRRVRDDRHERNKKKKKGETVKQYILRKKELDRARGKTNVPRDSKYTGKKRRRK</sequence>
<dbReference type="EC" id="2.1.1.309" evidence="12"/>
<dbReference type="Gene3D" id="3.40.50.150">
    <property type="entry name" value="Vaccinia Virus protein VP39"/>
    <property type="match status" value="1"/>
</dbReference>
<evidence type="ECO:0000256" key="4">
    <source>
        <dbReference type="ARBA" id="ARBA00022490"/>
    </source>
</evidence>
<keyword evidence="13" id="KW-1185">Reference proteome</keyword>
<feature type="domain" description="18S rRNA (guanine(1575)-N(7))-methyltransferase Bud23 C-terminal" evidence="11">
    <location>
        <begin position="215"/>
        <end position="289"/>
    </location>
</feature>
<dbReference type="GO" id="GO:0008168">
    <property type="term" value="F:methyltransferase activity"/>
    <property type="evidence" value="ECO:0007669"/>
    <property type="project" value="UniProtKB-KW"/>
</dbReference>
<name>A0ABY8EM67_MALFU</name>
<keyword evidence="7" id="KW-0949">S-adenosyl-L-methionine</keyword>
<evidence type="ECO:0000256" key="7">
    <source>
        <dbReference type="ARBA" id="ARBA00022691"/>
    </source>
</evidence>
<evidence type="ECO:0000313" key="13">
    <source>
        <dbReference type="Proteomes" id="UP000818624"/>
    </source>
</evidence>
<keyword evidence="8" id="KW-0539">Nucleus</keyword>
<reference evidence="12 13" key="1">
    <citation type="journal article" date="2020" name="Elife">
        <title>Loss of centromere function drives karyotype evolution in closely related Malassezia species.</title>
        <authorList>
            <person name="Sankaranarayanan S.R."/>
            <person name="Ianiri G."/>
            <person name="Coelho M.A."/>
            <person name="Reza M.H."/>
            <person name="Thimmappa B.C."/>
            <person name="Ganguly P."/>
            <person name="Vadnala R.N."/>
            <person name="Sun S."/>
            <person name="Siddharthan R."/>
            <person name="Tellgren-Roth C."/>
            <person name="Dawson T.L."/>
            <person name="Heitman J."/>
            <person name="Sanyal K."/>
        </authorList>
    </citation>
    <scope>NUCLEOTIDE SEQUENCE [LARGE SCALE GENOMIC DNA]</scope>
    <source>
        <strain evidence="12">CBS14141</strain>
    </source>
</reference>
<gene>
    <name evidence="12" type="primary">BUD23</name>
    <name evidence="12" type="ORF">GLX27_001270</name>
</gene>
<dbReference type="PANTHER" id="PTHR12734">
    <property type="entry name" value="METHYLTRANSFERASE-RELATED"/>
    <property type="match status" value="1"/>
</dbReference>